<dbReference type="InParanoid" id="T1HFJ1"/>
<organism evidence="6 7">
    <name type="scientific">Rhodnius prolixus</name>
    <name type="common">Triatomid bug</name>
    <dbReference type="NCBI Taxonomy" id="13249"/>
    <lineage>
        <taxon>Eukaryota</taxon>
        <taxon>Metazoa</taxon>
        <taxon>Ecdysozoa</taxon>
        <taxon>Arthropoda</taxon>
        <taxon>Hexapoda</taxon>
        <taxon>Insecta</taxon>
        <taxon>Pterygota</taxon>
        <taxon>Neoptera</taxon>
        <taxon>Paraneoptera</taxon>
        <taxon>Hemiptera</taxon>
        <taxon>Heteroptera</taxon>
        <taxon>Panheteroptera</taxon>
        <taxon>Cimicomorpha</taxon>
        <taxon>Reduviidae</taxon>
        <taxon>Triatominae</taxon>
        <taxon>Rhodnius</taxon>
    </lineage>
</organism>
<dbReference type="InterPro" id="IPR012583">
    <property type="entry name" value="RIX1_N"/>
</dbReference>
<keyword evidence="3" id="KW-0539">Nucleus</keyword>
<dbReference type="STRING" id="13249.T1HFJ1"/>
<dbReference type="PANTHER" id="PTHR34105">
    <property type="entry name" value="PROLINE-, GLUTAMIC ACID- AND LEUCINE-RICH PROTEIN 1"/>
    <property type="match status" value="1"/>
</dbReference>
<dbReference type="SUPFAM" id="SSF48371">
    <property type="entry name" value="ARM repeat"/>
    <property type="match status" value="1"/>
</dbReference>
<evidence type="ECO:0000256" key="3">
    <source>
        <dbReference type="ARBA" id="ARBA00023242"/>
    </source>
</evidence>
<dbReference type="EMBL" id="ACPB03017991">
    <property type="status" value="NOT_ANNOTATED_CDS"/>
    <property type="molecule type" value="Genomic_DNA"/>
</dbReference>
<proteinExistence type="inferred from homology"/>
<dbReference type="GO" id="GO:0005634">
    <property type="term" value="C:nucleus"/>
    <property type="evidence" value="ECO:0007669"/>
    <property type="project" value="UniProtKB-SubCell"/>
</dbReference>
<dbReference type="Proteomes" id="UP000015103">
    <property type="component" value="Unassembled WGS sequence"/>
</dbReference>
<evidence type="ECO:0000313" key="7">
    <source>
        <dbReference type="Proteomes" id="UP000015103"/>
    </source>
</evidence>
<dbReference type="VEuPathDB" id="VectorBase:RPRC002813"/>
<comment type="subcellular location">
    <subcellularLocation>
        <location evidence="1">Nucleus</location>
    </subcellularLocation>
</comment>
<comment type="similarity">
    <text evidence="2">Belongs to the RIX1/PELP1 family.</text>
</comment>
<dbReference type="AlphaFoldDB" id="T1HFJ1"/>
<evidence type="ECO:0000256" key="2">
    <source>
        <dbReference type="ARBA" id="ARBA00010511"/>
    </source>
</evidence>
<dbReference type="InterPro" id="IPR016024">
    <property type="entry name" value="ARM-type_fold"/>
</dbReference>
<evidence type="ECO:0000313" key="6">
    <source>
        <dbReference type="EnsemblMetazoa" id="RPRC002813-PA"/>
    </source>
</evidence>
<dbReference type="HOGENOM" id="CLU_381884_0_0_1"/>
<dbReference type="OMA" id="TICNTHL"/>
<name>T1HFJ1_RHOPR</name>
<dbReference type="EnsemblMetazoa" id="RPRC002813-RA">
    <property type="protein sequence ID" value="RPRC002813-PA"/>
    <property type="gene ID" value="RPRC002813"/>
</dbReference>
<keyword evidence="7" id="KW-1185">Reference proteome</keyword>
<evidence type="ECO:0000259" key="5">
    <source>
        <dbReference type="Pfam" id="PF08167"/>
    </source>
</evidence>
<feature type="domain" description="Pre-rRNA-processing protein RIX1 N-terminal" evidence="5">
    <location>
        <begin position="46"/>
        <end position="205"/>
    </location>
</feature>
<reference evidence="6" key="1">
    <citation type="submission" date="2015-05" db="UniProtKB">
        <authorList>
            <consortium name="EnsemblMetazoa"/>
        </authorList>
    </citation>
    <scope>IDENTIFICATION</scope>
</reference>
<dbReference type="eggNOG" id="ENOG502QQE7">
    <property type="taxonomic scope" value="Eukaryota"/>
</dbReference>
<dbReference type="GO" id="GO:0006364">
    <property type="term" value="P:rRNA processing"/>
    <property type="evidence" value="ECO:0007669"/>
    <property type="project" value="TreeGrafter"/>
</dbReference>
<dbReference type="Pfam" id="PF08167">
    <property type="entry name" value="RIX1"/>
    <property type="match status" value="1"/>
</dbReference>
<dbReference type="PANTHER" id="PTHR34105:SF1">
    <property type="entry name" value="PROLINE-, GLUTAMIC ACID- AND LEUCINE-RICH PROTEIN 1"/>
    <property type="match status" value="1"/>
</dbReference>
<evidence type="ECO:0000256" key="4">
    <source>
        <dbReference type="SAM" id="MobiDB-lite"/>
    </source>
</evidence>
<accession>T1HFJ1</accession>
<feature type="region of interest" description="Disordered" evidence="4">
    <location>
        <begin position="642"/>
        <end position="710"/>
    </location>
</feature>
<protein>
    <submittedName>
        <fullName evidence="6">RIX1 domain-containing protein</fullName>
    </submittedName>
</protein>
<evidence type="ECO:0000256" key="1">
    <source>
        <dbReference type="ARBA" id="ARBA00004123"/>
    </source>
</evidence>
<sequence>MNSTFHLLKLALGESDKYALRNYLQVCKDNILFQKDCNIESVVAIVNSSLNVSADFEKGVLILNVLLPQCKSDLIERNLLQWLQQCLKGLQSPSYLVTPYTLLRELIIYSKDYPVIRKQTSLNVIPKFLDHYFKNTKQLASEETSFNQTPPGFTSVFSAILFCLFIFFKLLLPMLQCLEQILLHYGKACGQWKNKIEQFLLQLLECPPAIVNACARCFLNLASIGPITADMGEIKQQWFDKQKFLISALHTILDRLFSHINEIQGTYETYIIRDDNNSSLPEISKTYSLKNVQRLTVQFTSLSEFLKIMFLGMFPVNKRVHPDAVFSVICRALSITCKTLEGNVSNDSIILSTQISTIHCACLNILDSLIQSCRRSLLPHAEIICKLLVQTLKWTKVDDCEFGQPVNPLANKEMCAAALSVLPPLLESTSFLIPSQIHKQLQERIVSELMQVETALRLSLDVPVPYRDETCRLALYTSLLALCNDPHPKFPAPCNYAVQIFTNGLNDSSLLVSRFCGQAVGNIDKIIHPLGPTLSFGLEVNEISTSTNINTTALGTTSEVVKVNGNLSTTGDIVSKEDCSPMNDSIVLESVPRLFENYPPKSPLNVEKKTENVINDKPGKEQMEIQPVEVVEMEIKSNENEIKQNECHSNQNSEKVKEPEIIEDIPNEMEKPKSKRRLNNDKDITIESPQEKKRKDDHQRQQETEVSELEKEMLSSFVDIVEVNL</sequence>
<feature type="compositionally biased region" description="Basic and acidic residues" evidence="4">
    <location>
        <begin position="668"/>
        <end position="710"/>
    </location>
</feature>